<keyword evidence="3" id="KW-0804">Transcription</keyword>
<dbReference type="InterPro" id="IPR001647">
    <property type="entry name" value="HTH_TetR"/>
</dbReference>
<dbReference type="PANTHER" id="PTHR30055:SF234">
    <property type="entry name" value="HTH-TYPE TRANSCRIPTIONAL REGULATOR BETI"/>
    <property type="match status" value="1"/>
</dbReference>
<dbReference type="InterPro" id="IPR050109">
    <property type="entry name" value="HTH-type_TetR-like_transc_reg"/>
</dbReference>
<dbReference type="SUPFAM" id="SSF46689">
    <property type="entry name" value="Homeodomain-like"/>
    <property type="match status" value="1"/>
</dbReference>
<keyword evidence="7" id="KW-1185">Reference proteome</keyword>
<dbReference type="Pfam" id="PF00440">
    <property type="entry name" value="TetR_N"/>
    <property type="match status" value="1"/>
</dbReference>
<evidence type="ECO:0000259" key="5">
    <source>
        <dbReference type="PROSITE" id="PS50977"/>
    </source>
</evidence>
<comment type="caution">
    <text evidence="6">The sequence shown here is derived from an EMBL/GenBank/DDBJ whole genome shotgun (WGS) entry which is preliminary data.</text>
</comment>
<feature type="DNA-binding region" description="H-T-H motif" evidence="4">
    <location>
        <begin position="27"/>
        <end position="46"/>
    </location>
</feature>
<organism evidence="6 7">
    <name type="scientific">Actinomadura rubteroloni</name>
    <dbReference type="NCBI Taxonomy" id="1926885"/>
    <lineage>
        <taxon>Bacteria</taxon>
        <taxon>Bacillati</taxon>
        <taxon>Actinomycetota</taxon>
        <taxon>Actinomycetes</taxon>
        <taxon>Streptosporangiales</taxon>
        <taxon>Thermomonosporaceae</taxon>
        <taxon>Actinomadura</taxon>
    </lineage>
</organism>
<reference evidence="6 7" key="1">
    <citation type="journal article" date="2017" name="Chemistry">
        <title>Isolation, Biosynthesis and Chemical Modifications of Rubterolones A-F: Rare Tropolone Alkaloids from Actinomadura sp. 5-2.</title>
        <authorList>
            <person name="Guo H."/>
            <person name="Benndorf R."/>
            <person name="Leichnitz D."/>
            <person name="Klassen J.L."/>
            <person name="Vollmers J."/>
            <person name="Gorls H."/>
            <person name="Steinacker M."/>
            <person name="Weigel C."/>
            <person name="Dahse H.M."/>
            <person name="Kaster A.K."/>
            <person name="de Beer Z.W."/>
            <person name="Poulsen M."/>
            <person name="Beemelmanns C."/>
        </authorList>
    </citation>
    <scope>NUCLEOTIDE SEQUENCE [LARGE SCALE GENOMIC DNA]</scope>
    <source>
        <strain evidence="6 7">5-2</strain>
    </source>
</reference>
<dbReference type="GO" id="GO:0003700">
    <property type="term" value="F:DNA-binding transcription factor activity"/>
    <property type="evidence" value="ECO:0007669"/>
    <property type="project" value="TreeGrafter"/>
</dbReference>
<dbReference type="EMBL" id="MTBP01000001">
    <property type="protein sequence ID" value="POM26073.1"/>
    <property type="molecule type" value="Genomic_DNA"/>
</dbReference>
<dbReference type="AlphaFoldDB" id="A0A2P4ULZ3"/>
<keyword evidence="2 4" id="KW-0238">DNA-binding</keyword>
<name>A0A2P4ULZ3_9ACTN</name>
<evidence type="ECO:0000313" key="7">
    <source>
        <dbReference type="Proteomes" id="UP000242367"/>
    </source>
</evidence>
<sequence>MSPEERREQLLDAALLLINEGGVKAVTVDAVARTAEVTRPVVYGQFEDADDILRALLDREAAAALREFEASLPPEPGSGDPGRVAARSLRVLLTAIAQNPRRWHAILLPVGISPAPVQRRHRRIRAFVLERVTAFSAWGIEQRGLDLDPELLAHNLLCWVEECGRLILTEPDAYPPERLVAFSEQMIALFFGGPAGEAGRDEPEAT</sequence>
<dbReference type="Proteomes" id="UP000242367">
    <property type="component" value="Unassembled WGS sequence"/>
</dbReference>
<evidence type="ECO:0000256" key="2">
    <source>
        <dbReference type="ARBA" id="ARBA00023125"/>
    </source>
</evidence>
<proteinExistence type="predicted"/>
<feature type="domain" description="HTH tetR-type" evidence="5">
    <location>
        <begin position="4"/>
        <end position="64"/>
    </location>
</feature>
<dbReference type="PANTHER" id="PTHR30055">
    <property type="entry name" value="HTH-TYPE TRANSCRIPTIONAL REGULATOR RUTR"/>
    <property type="match status" value="1"/>
</dbReference>
<evidence type="ECO:0000256" key="3">
    <source>
        <dbReference type="ARBA" id="ARBA00023163"/>
    </source>
</evidence>
<keyword evidence="1" id="KW-0805">Transcription regulation</keyword>
<dbReference type="InterPro" id="IPR009057">
    <property type="entry name" value="Homeodomain-like_sf"/>
</dbReference>
<dbReference type="Gene3D" id="1.10.357.10">
    <property type="entry name" value="Tetracycline Repressor, domain 2"/>
    <property type="match status" value="1"/>
</dbReference>
<accession>A0A2P4ULZ3</accession>
<evidence type="ECO:0000256" key="4">
    <source>
        <dbReference type="PROSITE-ProRule" id="PRU00335"/>
    </source>
</evidence>
<evidence type="ECO:0000256" key="1">
    <source>
        <dbReference type="ARBA" id="ARBA00023015"/>
    </source>
</evidence>
<protein>
    <submittedName>
        <fullName evidence="6">DNA-binding transcriptional repressor AcrR</fullName>
    </submittedName>
</protein>
<dbReference type="PROSITE" id="PS50977">
    <property type="entry name" value="HTH_TETR_2"/>
    <property type="match status" value="1"/>
</dbReference>
<evidence type="ECO:0000313" key="6">
    <source>
        <dbReference type="EMBL" id="POM26073.1"/>
    </source>
</evidence>
<gene>
    <name evidence="6" type="ORF">BTM25_04600</name>
</gene>
<dbReference type="GO" id="GO:0000976">
    <property type="term" value="F:transcription cis-regulatory region binding"/>
    <property type="evidence" value="ECO:0007669"/>
    <property type="project" value="TreeGrafter"/>
</dbReference>